<dbReference type="GO" id="GO:0046951">
    <property type="term" value="P:ketone body biosynthetic process"/>
    <property type="evidence" value="ECO:0007669"/>
    <property type="project" value="TreeGrafter"/>
</dbReference>
<keyword evidence="2" id="KW-0479">Metal-binding</keyword>
<dbReference type="EMBL" id="CP030850">
    <property type="protein sequence ID" value="AXE21356.1"/>
    <property type="molecule type" value="Genomic_DNA"/>
</dbReference>
<comment type="similarity">
    <text evidence="1">Belongs to the HMG-CoA lyase family.</text>
</comment>
<gene>
    <name evidence="5" type="ORF">DR864_00520</name>
</gene>
<dbReference type="Proteomes" id="UP000251993">
    <property type="component" value="Chromosome"/>
</dbReference>
<evidence type="ECO:0000259" key="4">
    <source>
        <dbReference type="PROSITE" id="PS50991"/>
    </source>
</evidence>
<dbReference type="PANTHER" id="PTHR42738:SF7">
    <property type="entry name" value="HYDROXYMETHYLGLUTARYL-COA LYASE"/>
    <property type="match status" value="1"/>
</dbReference>
<dbReference type="PROSITE" id="PS50991">
    <property type="entry name" value="PYR_CT"/>
    <property type="match status" value="1"/>
</dbReference>
<name>A0A344TRT5_9BACT</name>
<dbReference type="Pfam" id="PF00682">
    <property type="entry name" value="HMGL-like"/>
    <property type="match status" value="1"/>
</dbReference>
<accession>A0A344TRT5</accession>
<feature type="domain" description="Pyruvate carboxyltransferase" evidence="4">
    <location>
        <begin position="1"/>
        <end position="270"/>
    </location>
</feature>
<dbReference type="KEGG" id="run:DR864_00520"/>
<dbReference type="GO" id="GO:0006552">
    <property type="term" value="P:L-leucine catabolic process"/>
    <property type="evidence" value="ECO:0007669"/>
    <property type="project" value="TreeGrafter"/>
</dbReference>
<keyword evidence="3 5" id="KW-0456">Lyase</keyword>
<evidence type="ECO:0000256" key="3">
    <source>
        <dbReference type="ARBA" id="ARBA00023239"/>
    </source>
</evidence>
<dbReference type="GO" id="GO:0046872">
    <property type="term" value="F:metal ion binding"/>
    <property type="evidence" value="ECO:0007669"/>
    <property type="project" value="UniProtKB-KW"/>
</dbReference>
<dbReference type="AlphaFoldDB" id="A0A344TRT5"/>
<protein>
    <submittedName>
        <fullName evidence="5">Hydroxymethylglutaryl-CoA lyase</fullName>
    </submittedName>
</protein>
<dbReference type="PANTHER" id="PTHR42738">
    <property type="entry name" value="HYDROXYMETHYLGLUTARYL-COA LYASE"/>
    <property type="match status" value="1"/>
</dbReference>
<evidence type="ECO:0000313" key="6">
    <source>
        <dbReference type="Proteomes" id="UP000251993"/>
    </source>
</evidence>
<evidence type="ECO:0000313" key="5">
    <source>
        <dbReference type="EMBL" id="AXE21356.1"/>
    </source>
</evidence>
<sequence>MKLIECPRDAMQGLTDFVPTETKINYLNRLLQVGFDTLDFGSFVSPKAIPQMRDTAEVVEKLDLSATKTKLLAIVANLRGAQEAAVFEQITYLGFPLSISETFQLKNTNKTIAQAFDEVSEIQNLCLNANKQLVVYLSMGFGNHYGDSYSPELVEQFSERLVGMGINIIAPSDTIGTSTTDDIKTLYGHLLKKFPNVEFGAHLHAKSSHVAKKVRAAYKTGVQRIDCAVRGFGGCPLAEDKLVGNLATELVVSELNQLEAKLTIDEQQLAQAMLASQYVFG</sequence>
<dbReference type="GO" id="GO:0004419">
    <property type="term" value="F:hydroxymethylglutaryl-CoA lyase activity"/>
    <property type="evidence" value="ECO:0007669"/>
    <property type="project" value="TreeGrafter"/>
</dbReference>
<proteinExistence type="inferred from homology"/>
<evidence type="ECO:0000256" key="1">
    <source>
        <dbReference type="ARBA" id="ARBA00009405"/>
    </source>
</evidence>
<dbReference type="InterPro" id="IPR043594">
    <property type="entry name" value="HMGL"/>
</dbReference>
<keyword evidence="6" id="KW-1185">Reference proteome</keyword>
<organism evidence="5 6">
    <name type="scientific">Runella rosea</name>
    <dbReference type="NCBI Taxonomy" id="2259595"/>
    <lineage>
        <taxon>Bacteria</taxon>
        <taxon>Pseudomonadati</taxon>
        <taxon>Bacteroidota</taxon>
        <taxon>Cytophagia</taxon>
        <taxon>Cytophagales</taxon>
        <taxon>Spirosomataceae</taxon>
        <taxon>Runella</taxon>
    </lineage>
</organism>
<dbReference type="SUPFAM" id="SSF51569">
    <property type="entry name" value="Aldolase"/>
    <property type="match status" value="1"/>
</dbReference>
<dbReference type="OrthoDB" id="9784013at2"/>
<dbReference type="RefSeq" id="WP_114070100.1">
    <property type="nucleotide sequence ID" value="NZ_CP030850.1"/>
</dbReference>
<reference evidence="5 6" key="1">
    <citation type="submission" date="2018-07" db="EMBL/GenBank/DDBJ databases">
        <title>Genome sequencing of Runella.</title>
        <authorList>
            <person name="Baek M.-G."/>
            <person name="Yi H."/>
        </authorList>
    </citation>
    <scope>NUCLEOTIDE SEQUENCE [LARGE SCALE GENOMIC DNA]</scope>
    <source>
        <strain evidence="5 6">HYN0085</strain>
    </source>
</reference>
<dbReference type="InterPro" id="IPR000891">
    <property type="entry name" value="PYR_CT"/>
</dbReference>
<evidence type="ECO:0000256" key="2">
    <source>
        <dbReference type="ARBA" id="ARBA00022723"/>
    </source>
</evidence>
<dbReference type="Gene3D" id="3.20.20.70">
    <property type="entry name" value="Aldolase class I"/>
    <property type="match status" value="1"/>
</dbReference>
<dbReference type="InterPro" id="IPR013785">
    <property type="entry name" value="Aldolase_TIM"/>
</dbReference>